<dbReference type="EMBL" id="CP091508">
    <property type="protein sequence ID" value="UOO81237.1"/>
    <property type="molecule type" value="Genomic_DNA"/>
</dbReference>
<keyword evidence="3" id="KW-1185">Reference proteome</keyword>
<dbReference type="Proteomes" id="UP000829817">
    <property type="component" value="Chromosome"/>
</dbReference>
<dbReference type="RefSeq" id="WP_244784301.1">
    <property type="nucleotide sequence ID" value="NZ_CP091508.1"/>
</dbReference>
<accession>A0ABY4DUE3</accession>
<gene>
    <name evidence="2" type="ORF">LVJ83_09690</name>
</gene>
<protein>
    <recommendedName>
        <fullName evidence="4">DUF4375 domain-containing protein</fullName>
    </recommendedName>
</protein>
<evidence type="ECO:0000313" key="3">
    <source>
        <dbReference type="Proteomes" id="UP000829817"/>
    </source>
</evidence>
<evidence type="ECO:0008006" key="4">
    <source>
        <dbReference type="Google" id="ProtNLM"/>
    </source>
</evidence>
<reference evidence="2 3" key="1">
    <citation type="journal article" date="2022" name="Res Sq">
        <title>Evolution of multicellular longitudinally dividing oral cavity symbionts (Neisseriaceae).</title>
        <authorList>
            <person name="Nyongesa S."/>
            <person name="Weber P."/>
            <person name="Bernet E."/>
            <person name="Pullido F."/>
            <person name="Nieckarz M."/>
            <person name="Delaby M."/>
            <person name="Nieves C."/>
            <person name="Viehboeck T."/>
            <person name="Krause N."/>
            <person name="Rivera-Millot A."/>
            <person name="Nakamura A."/>
            <person name="Vischer N."/>
            <person name="VanNieuwenhze M."/>
            <person name="Brun Y."/>
            <person name="Cava F."/>
            <person name="Bulgheresi S."/>
            <person name="Veyrier F."/>
        </authorList>
    </citation>
    <scope>NUCLEOTIDE SEQUENCE [LARGE SCALE GENOMIC DNA]</scope>
    <source>
        <strain evidence="2 3">CCUG 63373m</strain>
    </source>
</reference>
<proteinExistence type="predicted"/>
<organism evidence="2 3">
    <name type="scientific">Uruburuella testudinis</name>
    <dbReference type="NCBI Taxonomy" id="1282863"/>
    <lineage>
        <taxon>Bacteria</taxon>
        <taxon>Pseudomonadati</taxon>
        <taxon>Pseudomonadota</taxon>
        <taxon>Betaproteobacteria</taxon>
        <taxon>Neisseriales</taxon>
        <taxon>Neisseriaceae</taxon>
        <taxon>Uruburuella</taxon>
    </lineage>
</organism>
<name>A0ABY4DUE3_9NEIS</name>
<evidence type="ECO:0000313" key="2">
    <source>
        <dbReference type="EMBL" id="UOO81237.1"/>
    </source>
</evidence>
<sequence>MLKSFRMFESQEDWDAQTADTQEKLKQNSGFSDLAAFGAKLLFDRITERPEAYAEFGVYWFAVKDVMARHGYHFGDTMDEEMLAEYRGKTDVHTLIAAEKFKEFYRENYFENTTHFTLEQDGREWVLNDPEMAARV</sequence>
<evidence type="ECO:0000256" key="1">
    <source>
        <dbReference type="SAM" id="MobiDB-lite"/>
    </source>
</evidence>
<feature type="region of interest" description="Disordered" evidence="1">
    <location>
        <begin position="1"/>
        <end position="22"/>
    </location>
</feature>